<sequence length="68" mass="7241">MTMDLAVPRKSSSNVHTSSHTMGSAFSGPFLRRELANGKVSPNPKSPNGLFVPKNLLNTSSDARSLKA</sequence>
<organism evidence="2 3">
    <name type="scientific">Phytophthora infestans</name>
    <name type="common">Potato late blight agent</name>
    <name type="synonym">Botrytis infestans</name>
    <dbReference type="NCBI Taxonomy" id="4787"/>
    <lineage>
        <taxon>Eukaryota</taxon>
        <taxon>Sar</taxon>
        <taxon>Stramenopiles</taxon>
        <taxon>Oomycota</taxon>
        <taxon>Peronosporomycetes</taxon>
        <taxon>Peronosporales</taxon>
        <taxon>Peronosporaceae</taxon>
        <taxon>Phytophthora</taxon>
    </lineage>
</organism>
<feature type="region of interest" description="Disordered" evidence="1">
    <location>
        <begin position="1"/>
        <end position="68"/>
    </location>
</feature>
<accession>A0A8S9U793</accession>
<comment type="caution">
    <text evidence="2">The sequence shown here is derived from an EMBL/GenBank/DDBJ whole genome shotgun (WGS) entry which is preliminary data.</text>
</comment>
<reference evidence="2" key="1">
    <citation type="submission" date="2020-03" db="EMBL/GenBank/DDBJ databases">
        <title>Hybrid Assembly of Korean Phytophthora infestans isolates.</title>
        <authorList>
            <person name="Prokchorchik M."/>
            <person name="Lee Y."/>
            <person name="Seo J."/>
            <person name="Cho J.-H."/>
            <person name="Park Y.-E."/>
            <person name="Jang D.-C."/>
            <person name="Im J.-S."/>
            <person name="Choi J.-G."/>
            <person name="Park H.-J."/>
            <person name="Lee G.-B."/>
            <person name="Lee Y.-G."/>
            <person name="Hong S.-Y."/>
            <person name="Cho K."/>
            <person name="Sohn K.H."/>
        </authorList>
    </citation>
    <scope>NUCLEOTIDE SEQUENCE</scope>
    <source>
        <strain evidence="2">KR_2_A2</strain>
    </source>
</reference>
<feature type="compositionally biased region" description="Polar residues" evidence="1">
    <location>
        <begin position="10"/>
        <end position="24"/>
    </location>
</feature>
<name>A0A8S9U793_PHYIN</name>
<proteinExistence type="predicted"/>
<evidence type="ECO:0000313" key="2">
    <source>
        <dbReference type="EMBL" id="KAF4136955.1"/>
    </source>
</evidence>
<feature type="compositionally biased region" description="Polar residues" evidence="1">
    <location>
        <begin position="56"/>
        <end position="68"/>
    </location>
</feature>
<evidence type="ECO:0000256" key="1">
    <source>
        <dbReference type="SAM" id="MobiDB-lite"/>
    </source>
</evidence>
<protein>
    <submittedName>
        <fullName evidence="2">Uncharacterized protein</fullName>
    </submittedName>
</protein>
<dbReference type="Proteomes" id="UP000704712">
    <property type="component" value="Unassembled WGS sequence"/>
</dbReference>
<dbReference type="EMBL" id="JAACNO010001886">
    <property type="protein sequence ID" value="KAF4136955.1"/>
    <property type="molecule type" value="Genomic_DNA"/>
</dbReference>
<gene>
    <name evidence="2" type="ORF">GN958_ATG13852</name>
</gene>
<evidence type="ECO:0000313" key="3">
    <source>
        <dbReference type="Proteomes" id="UP000704712"/>
    </source>
</evidence>
<dbReference type="AlphaFoldDB" id="A0A8S9U793"/>